<dbReference type="Proteomes" id="UP001596161">
    <property type="component" value="Unassembled WGS sequence"/>
</dbReference>
<keyword evidence="3" id="KW-1185">Reference proteome</keyword>
<comment type="caution">
    <text evidence="2">The sequence shown here is derived from an EMBL/GenBank/DDBJ whole genome shotgun (WGS) entry which is preliminary data.</text>
</comment>
<reference evidence="3" key="1">
    <citation type="journal article" date="2019" name="Int. J. Syst. Evol. Microbiol.">
        <title>The Global Catalogue of Microorganisms (GCM) 10K type strain sequencing project: providing services to taxonomists for standard genome sequencing and annotation.</title>
        <authorList>
            <consortium name="The Broad Institute Genomics Platform"/>
            <consortium name="The Broad Institute Genome Sequencing Center for Infectious Disease"/>
            <person name="Wu L."/>
            <person name="Ma J."/>
        </authorList>
    </citation>
    <scope>NUCLEOTIDE SEQUENCE [LARGE SCALE GENOMIC DNA]</scope>
    <source>
        <strain evidence="3">KACC 12602</strain>
    </source>
</reference>
<evidence type="ECO:0000313" key="2">
    <source>
        <dbReference type="EMBL" id="MFC5269844.1"/>
    </source>
</evidence>
<evidence type="ECO:0000313" key="3">
    <source>
        <dbReference type="Proteomes" id="UP001596161"/>
    </source>
</evidence>
<accession>A0ABW0E6E2</accession>
<dbReference type="RefSeq" id="WP_378016224.1">
    <property type="nucleotide sequence ID" value="NZ_JBHSKT010000002.1"/>
</dbReference>
<dbReference type="InterPro" id="IPR050523">
    <property type="entry name" value="AKR_Detox_Biosynth"/>
</dbReference>
<dbReference type="SUPFAM" id="SSF51430">
    <property type="entry name" value="NAD(P)-linked oxidoreductase"/>
    <property type="match status" value="1"/>
</dbReference>
<dbReference type="InterPro" id="IPR036812">
    <property type="entry name" value="NAD(P)_OxRdtase_dom_sf"/>
</dbReference>
<dbReference type="CDD" id="cd19081">
    <property type="entry name" value="AKR_AKR9C1"/>
    <property type="match status" value="1"/>
</dbReference>
<dbReference type="PROSITE" id="PS50890">
    <property type="entry name" value="PUA"/>
    <property type="match status" value="1"/>
</dbReference>
<dbReference type="InterPro" id="IPR023210">
    <property type="entry name" value="NADP_OxRdtase_dom"/>
</dbReference>
<sequence>MERRKLGNTGLEIAPLVFGGNVFGWTIDEPTSFEILDAFTNAGFNCIDTADVYSNWKPGNKGGESETVIGNWLKKRGNREQVIIATKVGADMGSGKNLKKQYILKAAEASLKRLQTDYIDLYQSHYDDPETPLDETLEAYETLIKAGKVRAIGASNFTAERLEAALKTSEEKNLPRYQTLQPEYNLYAREGFEKALETVCLKNNLGVIPYFSLASGFLTGKYRSEADLGKSQRGGGIQKYLNERGFRILKALDEVAAELNATPAQVALSWLMHRPAVTAPIASATNRNQLNELIKAAELKLNKAAMEKLDLASVY</sequence>
<dbReference type="Gene3D" id="3.20.20.100">
    <property type="entry name" value="NADP-dependent oxidoreductase domain"/>
    <property type="match status" value="1"/>
</dbReference>
<name>A0ABW0E6E2_9BACT</name>
<dbReference type="PANTHER" id="PTHR43364:SF6">
    <property type="entry name" value="OXIDOREDUCTASE-RELATED"/>
    <property type="match status" value="1"/>
</dbReference>
<gene>
    <name evidence="2" type="ORF">ACFPIB_04425</name>
</gene>
<feature type="domain" description="NADP-dependent oxidoreductase" evidence="1">
    <location>
        <begin position="15"/>
        <end position="310"/>
    </location>
</feature>
<proteinExistence type="predicted"/>
<evidence type="ECO:0000259" key="1">
    <source>
        <dbReference type="Pfam" id="PF00248"/>
    </source>
</evidence>
<protein>
    <submittedName>
        <fullName evidence="2">Aldo/keto reductase</fullName>
    </submittedName>
</protein>
<dbReference type="EMBL" id="JBHSKT010000002">
    <property type="protein sequence ID" value="MFC5269844.1"/>
    <property type="molecule type" value="Genomic_DNA"/>
</dbReference>
<dbReference type="Pfam" id="PF00248">
    <property type="entry name" value="Aldo_ket_red"/>
    <property type="match status" value="1"/>
</dbReference>
<organism evidence="2 3">
    <name type="scientific">Adhaeribacter terreus</name>
    <dbReference type="NCBI Taxonomy" id="529703"/>
    <lineage>
        <taxon>Bacteria</taxon>
        <taxon>Pseudomonadati</taxon>
        <taxon>Bacteroidota</taxon>
        <taxon>Cytophagia</taxon>
        <taxon>Cytophagales</taxon>
        <taxon>Hymenobacteraceae</taxon>
        <taxon>Adhaeribacter</taxon>
    </lineage>
</organism>
<dbReference type="PANTHER" id="PTHR43364">
    <property type="entry name" value="NADH-SPECIFIC METHYLGLYOXAL REDUCTASE-RELATED"/>
    <property type="match status" value="1"/>
</dbReference>